<accession>A0AAJ0MAU1</accession>
<keyword evidence="3" id="KW-1185">Reference proteome</keyword>
<reference evidence="2" key="2">
    <citation type="submission" date="2023-06" db="EMBL/GenBank/DDBJ databases">
        <authorList>
            <consortium name="Lawrence Berkeley National Laboratory"/>
            <person name="Haridas S."/>
            <person name="Hensen N."/>
            <person name="Bonometti L."/>
            <person name="Westerberg I."/>
            <person name="Brannstrom I.O."/>
            <person name="Guillou S."/>
            <person name="Cros-Aarteil S."/>
            <person name="Calhoun S."/>
            <person name="Kuo A."/>
            <person name="Mondo S."/>
            <person name="Pangilinan J."/>
            <person name="Riley R."/>
            <person name="Labutti K."/>
            <person name="Andreopoulos B."/>
            <person name="Lipzen A."/>
            <person name="Chen C."/>
            <person name="Yanf M."/>
            <person name="Daum C."/>
            <person name="Ng V."/>
            <person name="Clum A."/>
            <person name="Steindorff A."/>
            <person name="Ohm R."/>
            <person name="Martin F."/>
            <person name="Silar P."/>
            <person name="Natvig D."/>
            <person name="Lalanne C."/>
            <person name="Gautier V."/>
            <person name="Ament-Velasquez S.L."/>
            <person name="Kruys A."/>
            <person name="Hutchinson M.I."/>
            <person name="Powell A.J."/>
            <person name="Barry K."/>
            <person name="Miller A.N."/>
            <person name="Grigoriev I.V."/>
            <person name="Debuchy R."/>
            <person name="Gladieux P."/>
            <person name="Thoren M.H."/>
            <person name="Johannesson H."/>
        </authorList>
    </citation>
    <scope>NUCLEOTIDE SEQUENCE</scope>
    <source>
        <strain evidence="2">CBS 955.72</strain>
    </source>
</reference>
<name>A0AAJ0MAU1_9PEZI</name>
<comment type="caution">
    <text evidence="2">The sequence shown here is derived from an EMBL/GenBank/DDBJ whole genome shotgun (WGS) entry which is preliminary data.</text>
</comment>
<evidence type="ECO:0000313" key="3">
    <source>
        <dbReference type="Proteomes" id="UP001275084"/>
    </source>
</evidence>
<dbReference type="Proteomes" id="UP001275084">
    <property type="component" value="Unassembled WGS sequence"/>
</dbReference>
<evidence type="ECO:0000313" key="2">
    <source>
        <dbReference type="EMBL" id="KAK3346442.1"/>
    </source>
</evidence>
<reference evidence="2" key="1">
    <citation type="journal article" date="2023" name="Mol. Phylogenet. Evol.">
        <title>Genome-scale phylogeny and comparative genomics of the fungal order Sordariales.</title>
        <authorList>
            <person name="Hensen N."/>
            <person name="Bonometti L."/>
            <person name="Westerberg I."/>
            <person name="Brannstrom I.O."/>
            <person name="Guillou S."/>
            <person name="Cros-Aarteil S."/>
            <person name="Calhoun S."/>
            <person name="Haridas S."/>
            <person name="Kuo A."/>
            <person name="Mondo S."/>
            <person name="Pangilinan J."/>
            <person name="Riley R."/>
            <person name="LaButti K."/>
            <person name="Andreopoulos B."/>
            <person name="Lipzen A."/>
            <person name="Chen C."/>
            <person name="Yan M."/>
            <person name="Daum C."/>
            <person name="Ng V."/>
            <person name="Clum A."/>
            <person name="Steindorff A."/>
            <person name="Ohm R.A."/>
            <person name="Martin F."/>
            <person name="Silar P."/>
            <person name="Natvig D.O."/>
            <person name="Lalanne C."/>
            <person name="Gautier V."/>
            <person name="Ament-Velasquez S.L."/>
            <person name="Kruys A."/>
            <person name="Hutchinson M.I."/>
            <person name="Powell A.J."/>
            <person name="Barry K."/>
            <person name="Miller A.N."/>
            <person name="Grigoriev I.V."/>
            <person name="Debuchy R."/>
            <person name="Gladieux P."/>
            <person name="Hiltunen Thoren M."/>
            <person name="Johannesson H."/>
        </authorList>
    </citation>
    <scope>NUCLEOTIDE SEQUENCE</scope>
    <source>
        <strain evidence="2">CBS 955.72</strain>
    </source>
</reference>
<dbReference type="EMBL" id="JAUIQD010000006">
    <property type="protein sequence ID" value="KAK3346442.1"/>
    <property type="molecule type" value="Genomic_DNA"/>
</dbReference>
<dbReference type="InterPro" id="IPR010730">
    <property type="entry name" value="HET"/>
</dbReference>
<dbReference type="Pfam" id="PF06985">
    <property type="entry name" value="HET"/>
    <property type="match status" value="1"/>
</dbReference>
<protein>
    <recommendedName>
        <fullName evidence="1">Heterokaryon incompatibility domain-containing protein</fullName>
    </recommendedName>
</protein>
<sequence length="157" mass="18031">MVTLLDNPDAFVSDRQLKDGLSVSLLPQTFKDAVQVAHWFKVRWLWIDSLCILQDSDEDWQKEAVMMYEVYKNAILNISADDSPNARWGCFRDRDLLAVIPMSLHLPDHQAGIYSKHGFCPILAGSFWQIANQKQQGASLRGKATRPECMRLRRYSC</sequence>
<evidence type="ECO:0000259" key="1">
    <source>
        <dbReference type="Pfam" id="PF06985"/>
    </source>
</evidence>
<gene>
    <name evidence="2" type="ORF">B0T25DRAFT_520864</name>
</gene>
<dbReference type="AlphaFoldDB" id="A0AAJ0MAU1"/>
<proteinExistence type="predicted"/>
<dbReference type="PANTHER" id="PTHR33112">
    <property type="entry name" value="DOMAIN PROTEIN, PUTATIVE-RELATED"/>
    <property type="match status" value="1"/>
</dbReference>
<feature type="domain" description="Heterokaryon incompatibility" evidence="1">
    <location>
        <begin position="22"/>
        <end position="104"/>
    </location>
</feature>
<dbReference type="PANTHER" id="PTHR33112:SF10">
    <property type="entry name" value="TOL"/>
    <property type="match status" value="1"/>
</dbReference>
<organism evidence="2 3">
    <name type="scientific">Lasiosphaeria hispida</name>
    <dbReference type="NCBI Taxonomy" id="260671"/>
    <lineage>
        <taxon>Eukaryota</taxon>
        <taxon>Fungi</taxon>
        <taxon>Dikarya</taxon>
        <taxon>Ascomycota</taxon>
        <taxon>Pezizomycotina</taxon>
        <taxon>Sordariomycetes</taxon>
        <taxon>Sordariomycetidae</taxon>
        <taxon>Sordariales</taxon>
        <taxon>Lasiosphaeriaceae</taxon>
        <taxon>Lasiosphaeria</taxon>
    </lineage>
</organism>